<evidence type="ECO:0000259" key="4">
    <source>
        <dbReference type="PROSITE" id="PS50002"/>
    </source>
</evidence>
<dbReference type="PANTHER" id="PTHR45827:SF1">
    <property type="entry name" value="SORTING NEXIN"/>
    <property type="match status" value="1"/>
</dbReference>
<dbReference type="InterPro" id="IPR019497">
    <property type="entry name" value="Sorting_nexin_WASP-bd-dom"/>
</dbReference>
<dbReference type="GO" id="GO:0097320">
    <property type="term" value="P:plasma membrane tubulation"/>
    <property type="evidence" value="ECO:0007669"/>
    <property type="project" value="TreeGrafter"/>
</dbReference>
<dbReference type="InterPro" id="IPR027267">
    <property type="entry name" value="AH/BAR_dom_sf"/>
</dbReference>
<evidence type="ECO:0000256" key="2">
    <source>
        <dbReference type="PROSITE-ProRule" id="PRU00192"/>
    </source>
</evidence>
<reference evidence="6 7" key="1">
    <citation type="journal article" date="2015" name="Fungal Genet. Biol.">
        <title>Evolution of novel wood decay mechanisms in Agaricales revealed by the genome sequences of Fistulina hepatica and Cylindrobasidium torrendii.</title>
        <authorList>
            <person name="Floudas D."/>
            <person name="Held B.W."/>
            <person name="Riley R."/>
            <person name="Nagy L.G."/>
            <person name="Koehler G."/>
            <person name="Ransdell A.S."/>
            <person name="Younus H."/>
            <person name="Chow J."/>
            <person name="Chiniquy J."/>
            <person name="Lipzen A."/>
            <person name="Tritt A."/>
            <person name="Sun H."/>
            <person name="Haridas S."/>
            <person name="LaButti K."/>
            <person name="Ohm R.A."/>
            <person name="Kues U."/>
            <person name="Blanchette R.A."/>
            <person name="Grigoriev I.V."/>
            <person name="Minto R.E."/>
            <person name="Hibbett D.S."/>
        </authorList>
    </citation>
    <scope>NUCLEOTIDE SEQUENCE [LARGE SCALE GENOMIC DNA]</scope>
    <source>
        <strain evidence="6 7">FP15055 ss-10</strain>
    </source>
</reference>
<feature type="domain" description="PX" evidence="5">
    <location>
        <begin position="251"/>
        <end position="374"/>
    </location>
</feature>
<sequence length="704" mass="78068">MTTPTPGHNALPSISEADFDAGINGSTAWMEHLEHGSIHSNDEDGGLGQTVGRAARALYEFEGKAEFRELSVEAGDELEVIKENLADGWSLVKDATGEVGLLPRTYYTFTTDFTSTPNVDLPPLSPRFHSGKHERDATITQETAKEDADTPILPQFTGDWSFPSFRQSLLGGKSLNRFSSFVTSGAEDFVLKGKAEDKLITKSIFNGHQKLSSTQSDDDNDESNRHSIVGEGEADRHFVDASYAWKEKLPPFRVLVHSPSKRTSSLSGAFTIYNVTLLFDAIPSESGSPPSSPTRITVQRRYSQFVILHTALMRRLPGLALPPLPEKQYAGRFNDDFVEARRGDLERYINRVTRHPVARYAEVVTFFLSCESDSEWKRIIPQYLSVPAAGPSFYTQVFHPAFNLDLEEASDAVERFDTHTKAVGKGVQGLRNIFGRVREARVEMSKAERLLSYSLLSLITAKPLASAPTTGIVEEDNHFSTKDAGLVNEAGAWCWREGCTHCLGMTKAMQKTSDALQHVADLYDDHARRTQLATHEELKAVAHPSSLYEGVVSTHRSTLSRYREATKDGNTDEDMASRCETVLNTTMAEMETYHSQKLEDFSTLAKEHLDGEIAFYEQVVQRLKAARSAYDKPSVDNLARSPRQPSIYERELENPRLGATPLPQPCPHVFDSAPMRPVSVAIQEGVGMILGPGSGRGSVFGRFW</sequence>
<dbReference type="Pfam" id="PF00787">
    <property type="entry name" value="PX"/>
    <property type="match status" value="1"/>
</dbReference>
<dbReference type="GO" id="GO:0006897">
    <property type="term" value="P:endocytosis"/>
    <property type="evidence" value="ECO:0007669"/>
    <property type="project" value="TreeGrafter"/>
</dbReference>
<evidence type="ECO:0008006" key="8">
    <source>
        <dbReference type="Google" id="ProtNLM"/>
    </source>
</evidence>
<dbReference type="SMART" id="SM00326">
    <property type="entry name" value="SH3"/>
    <property type="match status" value="1"/>
</dbReference>
<evidence type="ECO:0000313" key="6">
    <source>
        <dbReference type="EMBL" id="KIY63807.1"/>
    </source>
</evidence>
<evidence type="ECO:0000256" key="1">
    <source>
        <dbReference type="ARBA" id="ARBA00022443"/>
    </source>
</evidence>
<protein>
    <recommendedName>
        <fullName evidence="8">PX-domain-containing protein</fullName>
    </recommendedName>
</protein>
<dbReference type="InterPro" id="IPR036871">
    <property type="entry name" value="PX_dom_sf"/>
</dbReference>
<dbReference type="PROSITE" id="PS50195">
    <property type="entry name" value="PX"/>
    <property type="match status" value="1"/>
</dbReference>
<dbReference type="Pfam" id="PF14604">
    <property type="entry name" value="SH3_9"/>
    <property type="match status" value="1"/>
</dbReference>
<dbReference type="SMART" id="SM00312">
    <property type="entry name" value="PX"/>
    <property type="match status" value="1"/>
</dbReference>
<dbReference type="PANTHER" id="PTHR45827">
    <property type="entry name" value="SORTING NEXIN"/>
    <property type="match status" value="1"/>
</dbReference>
<proteinExistence type="predicted"/>
<dbReference type="SUPFAM" id="SSF50044">
    <property type="entry name" value="SH3-domain"/>
    <property type="match status" value="1"/>
</dbReference>
<dbReference type="SUPFAM" id="SSF64268">
    <property type="entry name" value="PX domain"/>
    <property type="match status" value="1"/>
</dbReference>
<evidence type="ECO:0000256" key="3">
    <source>
        <dbReference type="SAM" id="MobiDB-lite"/>
    </source>
</evidence>
<dbReference type="OrthoDB" id="10254720at2759"/>
<name>A0A0D7B018_9AGAR</name>
<dbReference type="GO" id="GO:0005886">
    <property type="term" value="C:plasma membrane"/>
    <property type="evidence" value="ECO:0007669"/>
    <property type="project" value="TreeGrafter"/>
</dbReference>
<gene>
    <name evidence="6" type="ORF">CYLTODRAFT_493600</name>
</gene>
<dbReference type="GO" id="GO:0031410">
    <property type="term" value="C:cytoplasmic vesicle"/>
    <property type="evidence" value="ECO:0007669"/>
    <property type="project" value="TreeGrafter"/>
</dbReference>
<dbReference type="EMBL" id="KN880671">
    <property type="protein sequence ID" value="KIY63807.1"/>
    <property type="molecule type" value="Genomic_DNA"/>
</dbReference>
<organism evidence="6 7">
    <name type="scientific">Cylindrobasidium torrendii FP15055 ss-10</name>
    <dbReference type="NCBI Taxonomy" id="1314674"/>
    <lineage>
        <taxon>Eukaryota</taxon>
        <taxon>Fungi</taxon>
        <taxon>Dikarya</taxon>
        <taxon>Basidiomycota</taxon>
        <taxon>Agaricomycotina</taxon>
        <taxon>Agaricomycetes</taxon>
        <taxon>Agaricomycetidae</taxon>
        <taxon>Agaricales</taxon>
        <taxon>Marasmiineae</taxon>
        <taxon>Physalacriaceae</taxon>
        <taxon>Cylindrobasidium</taxon>
    </lineage>
</organism>
<keyword evidence="7" id="KW-1185">Reference proteome</keyword>
<dbReference type="InterPro" id="IPR001683">
    <property type="entry name" value="PX_dom"/>
</dbReference>
<dbReference type="Pfam" id="PF10456">
    <property type="entry name" value="BAR_3_WASP_bdg"/>
    <property type="match status" value="1"/>
</dbReference>
<dbReference type="InterPro" id="IPR036028">
    <property type="entry name" value="SH3-like_dom_sf"/>
</dbReference>
<dbReference type="Proteomes" id="UP000054007">
    <property type="component" value="Unassembled WGS sequence"/>
</dbReference>
<dbReference type="Gene3D" id="1.20.1270.60">
    <property type="entry name" value="Arfaptin homology (AH) domain/BAR domain"/>
    <property type="match status" value="1"/>
</dbReference>
<accession>A0A0D7B018</accession>
<evidence type="ECO:0000313" key="7">
    <source>
        <dbReference type="Proteomes" id="UP000054007"/>
    </source>
</evidence>
<dbReference type="Gene3D" id="2.30.30.40">
    <property type="entry name" value="SH3 Domains"/>
    <property type="match status" value="1"/>
</dbReference>
<dbReference type="STRING" id="1314674.A0A0D7B018"/>
<dbReference type="GO" id="GO:0035091">
    <property type="term" value="F:phosphatidylinositol binding"/>
    <property type="evidence" value="ECO:0007669"/>
    <property type="project" value="InterPro"/>
</dbReference>
<dbReference type="GO" id="GO:0016197">
    <property type="term" value="P:endosomal transport"/>
    <property type="evidence" value="ECO:0007669"/>
    <property type="project" value="TreeGrafter"/>
</dbReference>
<dbReference type="AlphaFoldDB" id="A0A0D7B018"/>
<dbReference type="Gene3D" id="3.30.1520.10">
    <property type="entry name" value="Phox-like domain"/>
    <property type="match status" value="1"/>
</dbReference>
<keyword evidence="1 2" id="KW-0728">SH3 domain</keyword>
<feature type="domain" description="SH3" evidence="4">
    <location>
        <begin position="50"/>
        <end position="112"/>
    </location>
</feature>
<dbReference type="PROSITE" id="PS50002">
    <property type="entry name" value="SH3"/>
    <property type="match status" value="1"/>
</dbReference>
<dbReference type="InterPro" id="IPR001452">
    <property type="entry name" value="SH3_domain"/>
</dbReference>
<evidence type="ECO:0000259" key="5">
    <source>
        <dbReference type="PROSITE" id="PS50195"/>
    </source>
</evidence>
<feature type="region of interest" description="Disordered" evidence="3">
    <location>
        <begin position="210"/>
        <end position="231"/>
    </location>
</feature>